<dbReference type="InterPro" id="IPR000768">
    <property type="entry name" value="ART"/>
</dbReference>
<reference evidence="9" key="1">
    <citation type="submission" date="2025-08" db="UniProtKB">
        <authorList>
            <consortium name="Ensembl"/>
        </authorList>
    </citation>
    <scope>IDENTIFICATION</scope>
</reference>
<proteinExistence type="inferred from homology"/>
<dbReference type="SUPFAM" id="SSF56399">
    <property type="entry name" value="ADP-ribosylation"/>
    <property type="match status" value="1"/>
</dbReference>
<accession>A0A3B3VZA8</accession>
<dbReference type="InterPro" id="IPR050999">
    <property type="entry name" value="ADP-ribosyltransferase_ARG"/>
</dbReference>
<reference evidence="9" key="2">
    <citation type="submission" date="2025-09" db="UniProtKB">
        <authorList>
            <consortium name="Ensembl"/>
        </authorList>
    </citation>
    <scope>IDENTIFICATION</scope>
</reference>
<evidence type="ECO:0000256" key="1">
    <source>
        <dbReference type="ARBA" id="ARBA00009558"/>
    </source>
</evidence>
<evidence type="ECO:0000256" key="5">
    <source>
        <dbReference type="ARBA" id="ARBA00022857"/>
    </source>
</evidence>
<evidence type="ECO:0000313" key="9">
    <source>
        <dbReference type="Ensembl" id="ENSPLAP00000030232.1"/>
    </source>
</evidence>
<keyword evidence="10" id="KW-1185">Reference proteome</keyword>
<keyword evidence="8" id="KW-1133">Transmembrane helix</keyword>
<evidence type="ECO:0000256" key="6">
    <source>
        <dbReference type="ARBA" id="ARBA00047597"/>
    </source>
</evidence>
<dbReference type="Pfam" id="PF01129">
    <property type="entry name" value="ART"/>
    <property type="match status" value="1"/>
</dbReference>
<evidence type="ECO:0000256" key="3">
    <source>
        <dbReference type="ARBA" id="ARBA00022679"/>
    </source>
</evidence>
<protein>
    <recommendedName>
        <fullName evidence="7">NAD(P)(+)--arginine ADP-ribosyltransferase</fullName>
        <ecNumber evidence="7">2.4.2.31</ecNumber>
    </recommendedName>
    <alternativeName>
        <fullName evidence="7">Mono(ADP-ribosyl)transferase</fullName>
    </alternativeName>
</protein>
<dbReference type="PROSITE" id="PS51996">
    <property type="entry name" value="TR_MART"/>
    <property type="match status" value="1"/>
</dbReference>
<organism evidence="9 10">
    <name type="scientific">Poecilia latipinna</name>
    <name type="common">sailfin molly</name>
    <dbReference type="NCBI Taxonomy" id="48699"/>
    <lineage>
        <taxon>Eukaryota</taxon>
        <taxon>Metazoa</taxon>
        <taxon>Chordata</taxon>
        <taxon>Craniata</taxon>
        <taxon>Vertebrata</taxon>
        <taxon>Euteleostomi</taxon>
        <taxon>Actinopterygii</taxon>
        <taxon>Neopterygii</taxon>
        <taxon>Teleostei</taxon>
        <taxon>Neoteleostei</taxon>
        <taxon>Acanthomorphata</taxon>
        <taxon>Ovalentaria</taxon>
        <taxon>Atherinomorphae</taxon>
        <taxon>Cyprinodontiformes</taxon>
        <taxon>Poeciliidae</taxon>
        <taxon>Poeciliinae</taxon>
        <taxon>Poecilia</taxon>
    </lineage>
</organism>
<keyword evidence="7" id="KW-0520">NAD</keyword>
<evidence type="ECO:0000256" key="7">
    <source>
        <dbReference type="RuleBase" id="RU361228"/>
    </source>
</evidence>
<evidence type="ECO:0000256" key="2">
    <source>
        <dbReference type="ARBA" id="ARBA00022676"/>
    </source>
</evidence>
<dbReference type="AlphaFoldDB" id="A0A3B3VZA8"/>
<dbReference type="Ensembl" id="ENSPLAT00000031230.1">
    <property type="protein sequence ID" value="ENSPLAP00000030232.1"/>
    <property type="gene ID" value="ENSPLAG00000021124.1"/>
</dbReference>
<dbReference type="GO" id="GO:0016779">
    <property type="term" value="F:nucleotidyltransferase activity"/>
    <property type="evidence" value="ECO:0007669"/>
    <property type="project" value="UniProtKB-KW"/>
</dbReference>
<keyword evidence="3 7" id="KW-0808">Transferase</keyword>
<comment type="catalytic activity">
    <reaction evidence="6 7">
        <text>L-arginyl-[protein] + NAD(+) = N(omega)-(ADP-D-ribosyl)-L-arginyl-[protein] + nicotinamide + H(+)</text>
        <dbReference type="Rhea" id="RHEA:19149"/>
        <dbReference type="Rhea" id="RHEA-COMP:10532"/>
        <dbReference type="Rhea" id="RHEA-COMP:15087"/>
        <dbReference type="ChEBI" id="CHEBI:15378"/>
        <dbReference type="ChEBI" id="CHEBI:17154"/>
        <dbReference type="ChEBI" id="CHEBI:29965"/>
        <dbReference type="ChEBI" id="CHEBI:57540"/>
        <dbReference type="ChEBI" id="CHEBI:142554"/>
        <dbReference type="EC" id="2.4.2.31"/>
    </reaction>
</comment>
<keyword evidence="8" id="KW-0812">Transmembrane</keyword>
<keyword evidence="5 7" id="KW-0521">NADP</keyword>
<keyword evidence="8" id="KW-0472">Membrane</keyword>
<dbReference type="PRINTS" id="PR00970">
    <property type="entry name" value="RIBTRNSFRASE"/>
</dbReference>
<sequence>MHLYRLTKTKKVHCNITFVTICCGFVFCNLINDQSFPLDMAVNSVDDMYSTCAAQMEAKVKKTYFENEMEMKNNVFSKAWNATKHCMNKKIEDKDDALTKDHRRAICVYTAGGKLQFYKVFNEVVRTNKQQYSSSFPFHSLHFWLTRAIQILKTNHNECYTTFRRTGVTFTGKLKEIRFGIFASSSKLSNLTDFGKTTCFKITTCHGAYLKKYPVLGYKEQEVLIPPYEKFEITLTLINEDEPRELSDCETVYVLKSKGVQSNLDCQVANQIIL</sequence>
<dbReference type="PANTHER" id="PTHR10339">
    <property type="entry name" value="ADP-RIBOSYLTRANSFERASE"/>
    <property type="match status" value="1"/>
</dbReference>
<comment type="similarity">
    <text evidence="1 7">Belongs to the Arg-specific ADP-ribosyltransferase family.</text>
</comment>
<evidence type="ECO:0000256" key="4">
    <source>
        <dbReference type="ARBA" id="ARBA00022695"/>
    </source>
</evidence>
<feature type="transmembrane region" description="Helical" evidence="8">
    <location>
        <begin position="12"/>
        <end position="32"/>
    </location>
</feature>
<dbReference type="Proteomes" id="UP000261500">
    <property type="component" value="Unplaced"/>
</dbReference>
<dbReference type="GO" id="GO:0106274">
    <property type="term" value="F:NAD+-protein-arginine ADP-ribosyltransferase activity"/>
    <property type="evidence" value="ECO:0007669"/>
    <property type="project" value="UniProtKB-EC"/>
</dbReference>
<dbReference type="FunFam" id="3.90.176.10:FF:000003">
    <property type="entry name" value="NAD(P)(+)--arginine ADP-ribosyltransferase"/>
    <property type="match status" value="1"/>
</dbReference>
<name>A0A3B3VZA8_9TELE</name>
<dbReference type="PANTHER" id="PTHR10339:SF29">
    <property type="entry name" value="NAD(P)(+)--ARGININE ADP-RIBOSYLTRANSFERASE"/>
    <property type="match status" value="1"/>
</dbReference>
<dbReference type="EC" id="2.4.2.31" evidence="7"/>
<keyword evidence="4" id="KW-0548">Nucleotidyltransferase</keyword>
<keyword evidence="2 7" id="KW-0328">Glycosyltransferase</keyword>
<dbReference type="GO" id="GO:0003950">
    <property type="term" value="F:NAD+ poly-ADP-ribosyltransferase activity"/>
    <property type="evidence" value="ECO:0007669"/>
    <property type="project" value="TreeGrafter"/>
</dbReference>
<dbReference type="Gene3D" id="3.90.176.10">
    <property type="entry name" value="Toxin ADP-ribosyltransferase, Chain A, domain 1"/>
    <property type="match status" value="1"/>
</dbReference>
<evidence type="ECO:0000313" key="10">
    <source>
        <dbReference type="Proteomes" id="UP000261500"/>
    </source>
</evidence>
<dbReference type="GeneTree" id="ENSGT01030000234601"/>
<dbReference type="STRING" id="48699.ENSPLAP00000030232"/>
<evidence type="ECO:0000256" key="8">
    <source>
        <dbReference type="SAM" id="Phobius"/>
    </source>
</evidence>